<evidence type="ECO:0000313" key="1">
    <source>
        <dbReference type="EMBL" id="CAB4131999.1"/>
    </source>
</evidence>
<accession>A0A6J5LK44</accession>
<organism evidence="1">
    <name type="scientific">uncultured Caudovirales phage</name>
    <dbReference type="NCBI Taxonomy" id="2100421"/>
    <lineage>
        <taxon>Viruses</taxon>
        <taxon>Duplodnaviria</taxon>
        <taxon>Heunggongvirae</taxon>
        <taxon>Uroviricota</taxon>
        <taxon>Caudoviricetes</taxon>
        <taxon>Peduoviridae</taxon>
        <taxon>Maltschvirus</taxon>
        <taxon>Maltschvirus maltsch</taxon>
    </lineage>
</organism>
<name>A0A6J5LK44_9CAUD</name>
<reference evidence="1" key="1">
    <citation type="submission" date="2020-04" db="EMBL/GenBank/DDBJ databases">
        <authorList>
            <person name="Chiriac C."/>
            <person name="Salcher M."/>
            <person name="Ghai R."/>
            <person name="Kavagutti S V."/>
        </authorList>
    </citation>
    <scope>NUCLEOTIDE SEQUENCE</scope>
</reference>
<dbReference type="Pfam" id="PF11753">
    <property type="entry name" value="DUF3310"/>
    <property type="match status" value="1"/>
</dbReference>
<protein>
    <submittedName>
        <fullName evidence="1">SaV-like</fullName>
    </submittedName>
</protein>
<dbReference type="InterPro" id="IPR021739">
    <property type="entry name" value="SaV-like"/>
</dbReference>
<gene>
    <name evidence="1" type="ORF">UFOVP138_7</name>
</gene>
<dbReference type="EMBL" id="LR796256">
    <property type="protein sequence ID" value="CAB4131999.1"/>
    <property type="molecule type" value="Genomic_DNA"/>
</dbReference>
<sequence>MKDEPNDWIEWHGGKCPIKDGEIFDVKLRSGDILSRWSAESVFWDWGAESVFWERKLSFGSYDIVAYRIIKEPEQCSSLQKQCGGTHYKDMKIQPFEYIHANKIPFAEGSVIKYVSRWRAKGGIEDLKKARHFLDLLIEAEQNEPNT</sequence>
<proteinExistence type="predicted"/>